<protein>
    <submittedName>
        <fullName evidence="4">Dehydrogenase</fullName>
    </submittedName>
</protein>
<dbReference type="EMBL" id="SLWM01000001">
    <property type="protein sequence ID" value="TCO31951.1"/>
    <property type="molecule type" value="Genomic_DNA"/>
</dbReference>
<keyword evidence="1" id="KW-0560">Oxidoreductase</keyword>
<dbReference type="Pfam" id="PF01408">
    <property type="entry name" value="GFO_IDH_MocA"/>
    <property type="match status" value="1"/>
</dbReference>
<dbReference type="Gene3D" id="3.40.50.720">
    <property type="entry name" value="NAD(P)-binding Rossmann-like Domain"/>
    <property type="match status" value="1"/>
</dbReference>
<dbReference type="PANTHER" id="PTHR43818:SF11">
    <property type="entry name" value="BCDNA.GH03377"/>
    <property type="match status" value="1"/>
</dbReference>
<organism evidence="4 5">
    <name type="scientific">Kribbella orskensis</name>
    <dbReference type="NCBI Taxonomy" id="2512216"/>
    <lineage>
        <taxon>Bacteria</taxon>
        <taxon>Bacillati</taxon>
        <taxon>Actinomycetota</taxon>
        <taxon>Actinomycetes</taxon>
        <taxon>Propionibacteriales</taxon>
        <taxon>Kribbellaceae</taxon>
        <taxon>Kribbella</taxon>
    </lineage>
</organism>
<feature type="domain" description="Gfo/Idh/MocA-like oxidoreductase N-terminal" evidence="2">
    <location>
        <begin position="20"/>
        <end position="137"/>
    </location>
</feature>
<dbReference type="InterPro" id="IPR000683">
    <property type="entry name" value="Gfo/Idh/MocA-like_OxRdtase_N"/>
</dbReference>
<dbReference type="Gene3D" id="3.30.360.10">
    <property type="entry name" value="Dihydrodipicolinate Reductase, domain 2"/>
    <property type="match status" value="1"/>
</dbReference>
<keyword evidence="5" id="KW-1185">Reference proteome</keyword>
<accession>A0ABY2BUI6</accession>
<dbReference type="Pfam" id="PF22725">
    <property type="entry name" value="GFO_IDH_MocA_C3"/>
    <property type="match status" value="1"/>
</dbReference>
<feature type="domain" description="GFO/IDH/MocA-like oxidoreductase" evidence="3">
    <location>
        <begin position="149"/>
        <end position="292"/>
    </location>
</feature>
<dbReference type="Proteomes" id="UP000295818">
    <property type="component" value="Unassembled WGS sequence"/>
</dbReference>
<sequence length="376" mass="39829">MRLTTLSGSDKTRGVNDQKLRVGVIGLGFAGQTALEAFSELPDVEVVALAGLETDTLKALGAQFQVPQLFEKWEDLLAVDGLDAVSIGTPTQLHAPITLAALDKGLHVLCEKPLARTVAEGVAMVEAAKKSGKVLKVVFNHRERGDVAVLKHQIEEGLLGRIYYAKAHWMRRNGIPGMGGWFTNRELSGGGPLIDLGVHILDMALHLLGEPKVTTITANTFAELGPRGRGSASSVIRPTVDTLGSKFEVEDLATAYLRLEGGGALQLETSWATYRAPGDNFGIELFGTEGGAKIDVQNYTTTDTLKIFTDVGGVPAEVKPATGAGLGHRAVVSEFVAIVLSGDWSAHNGSEALVRTQVIDAAYASAKAGREVVLND</sequence>
<evidence type="ECO:0000313" key="4">
    <source>
        <dbReference type="EMBL" id="TCO31951.1"/>
    </source>
</evidence>
<gene>
    <name evidence="4" type="ORF">EV644_101594</name>
</gene>
<dbReference type="InterPro" id="IPR050463">
    <property type="entry name" value="Gfo/Idh/MocA_oxidrdct_glycsds"/>
</dbReference>
<reference evidence="4 5" key="1">
    <citation type="journal article" date="2015" name="Stand. Genomic Sci.">
        <title>Genomic Encyclopedia of Bacterial and Archaeal Type Strains, Phase III: the genomes of soil and plant-associated and newly described type strains.</title>
        <authorList>
            <person name="Whitman W.B."/>
            <person name="Woyke T."/>
            <person name="Klenk H.P."/>
            <person name="Zhou Y."/>
            <person name="Lilburn T.G."/>
            <person name="Beck B.J."/>
            <person name="De Vos P."/>
            <person name="Vandamme P."/>
            <person name="Eisen J.A."/>
            <person name="Garrity G."/>
            <person name="Hugenholtz P."/>
            <person name="Kyrpides N.C."/>
        </authorList>
    </citation>
    <scope>NUCLEOTIDE SEQUENCE [LARGE SCALE GENOMIC DNA]</scope>
    <source>
        <strain evidence="4 5">VKM Ac-2538</strain>
    </source>
</reference>
<evidence type="ECO:0000256" key="1">
    <source>
        <dbReference type="ARBA" id="ARBA00023002"/>
    </source>
</evidence>
<dbReference type="PANTHER" id="PTHR43818">
    <property type="entry name" value="BCDNA.GH03377"/>
    <property type="match status" value="1"/>
</dbReference>
<evidence type="ECO:0000313" key="5">
    <source>
        <dbReference type="Proteomes" id="UP000295818"/>
    </source>
</evidence>
<name>A0ABY2BUI6_9ACTN</name>
<dbReference type="InterPro" id="IPR055170">
    <property type="entry name" value="GFO_IDH_MocA-like_dom"/>
</dbReference>
<evidence type="ECO:0000259" key="3">
    <source>
        <dbReference type="Pfam" id="PF22725"/>
    </source>
</evidence>
<evidence type="ECO:0000259" key="2">
    <source>
        <dbReference type="Pfam" id="PF01408"/>
    </source>
</evidence>
<dbReference type="SUPFAM" id="SSF55347">
    <property type="entry name" value="Glyceraldehyde-3-phosphate dehydrogenase-like, C-terminal domain"/>
    <property type="match status" value="1"/>
</dbReference>
<comment type="caution">
    <text evidence="4">The sequence shown here is derived from an EMBL/GenBank/DDBJ whole genome shotgun (WGS) entry which is preliminary data.</text>
</comment>
<dbReference type="InterPro" id="IPR036291">
    <property type="entry name" value="NAD(P)-bd_dom_sf"/>
</dbReference>
<dbReference type="SUPFAM" id="SSF51735">
    <property type="entry name" value="NAD(P)-binding Rossmann-fold domains"/>
    <property type="match status" value="1"/>
</dbReference>
<proteinExistence type="predicted"/>